<dbReference type="AlphaFoldDB" id="A0A0E9U5R2"/>
<name>A0A0E9U5R2_ANGAN</name>
<reference evidence="2" key="1">
    <citation type="submission" date="2014-11" db="EMBL/GenBank/DDBJ databases">
        <authorList>
            <person name="Amaro Gonzalez C."/>
        </authorList>
    </citation>
    <scope>NUCLEOTIDE SEQUENCE</scope>
</reference>
<feature type="region of interest" description="Disordered" evidence="1">
    <location>
        <begin position="1"/>
        <end position="20"/>
    </location>
</feature>
<evidence type="ECO:0000313" key="2">
    <source>
        <dbReference type="EMBL" id="JAH61087.1"/>
    </source>
</evidence>
<organism evidence="2">
    <name type="scientific">Anguilla anguilla</name>
    <name type="common">European freshwater eel</name>
    <name type="synonym">Muraena anguilla</name>
    <dbReference type="NCBI Taxonomy" id="7936"/>
    <lineage>
        <taxon>Eukaryota</taxon>
        <taxon>Metazoa</taxon>
        <taxon>Chordata</taxon>
        <taxon>Craniata</taxon>
        <taxon>Vertebrata</taxon>
        <taxon>Euteleostomi</taxon>
        <taxon>Actinopterygii</taxon>
        <taxon>Neopterygii</taxon>
        <taxon>Teleostei</taxon>
        <taxon>Anguilliformes</taxon>
        <taxon>Anguillidae</taxon>
        <taxon>Anguilla</taxon>
    </lineage>
</organism>
<accession>A0A0E9U5R2</accession>
<evidence type="ECO:0000256" key="1">
    <source>
        <dbReference type="SAM" id="MobiDB-lite"/>
    </source>
</evidence>
<sequence length="20" mass="2232">MVLLTSSDITNSKYKELTTS</sequence>
<protein>
    <submittedName>
        <fullName evidence="2">Uncharacterized protein</fullName>
    </submittedName>
</protein>
<feature type="compositionally biased region" description="Polar residues" evidence="1">
    <location>
        <begin position="1"/>
        <end position="12"/>
    </location>
</feature>
<dbReference type="EMBL" id="GBXM01047490">
    <property type="protein sequence ID" value="JAH61087.1"/>
    <property type="molecule type" value="Transcribed_RNA"/>
</dbReference>
<proteinExistence type="predicted"/>
<reference evidence="2" key="2">
    <citation type="journal article" date="2015" name="Fish Shellfish Immunol.">
        <title>Early steps in the European eel (Anguilla anguilla)-Vibrio vulnificus interaction in the gills: Role of the RtxA13 toxin.</title>
        <authorList>
            <person name="Callol A."/>
            <person name="Pajuelo D."/>
            <person name="Ebbesson L."/>
            <person name="Teles M."/>
            <person name="MacKenzie S."/>
            <person name="Amaro C."/>
        </authorList>
    </citation>
    <scope>NUCLEOTIDE SEQUENCE</scope>
</reference>